<dbReference type="EMBL" id="FOEH01000001">
    <property type="protein sequence ID" value="SEP57672.1"/>
    <property type="molecule type" value="Genomic_DNA"/>
</dbReference>
<comment type="caution">
    <text evidence="1">The sequence shown here is derived from an EMBL/GenBank/DDBJ whole genome shotgun (WGS) entry which is preliminary data.</text>
</comment>
<dbReference type="RefSeq" id="WP_092501577.1">
    <property type="nucleotide sequence ID" value="NZ_FOEH01000001.1"/>
</dbReference>
<accession>A0A1H8Z019</accession>
<protein>
    <submittedName>
        <fullName evidence="1">Uncharacterized protein</fullName>
    </submittedName>
</protein>
<name>A0A1H8Z019_9BACI</name>
<sequence>MTFLKDDQARAQKELDCYNYCIKNASVQLESGEFGQTAAYLDNASRSMRELEKLKIAKQTFDKHWWEIKQIEGQQEVDRVIANMGLGR</sequence>
<organism evidence="1 2">
    <name type="scientific">Virgibacillus subterraneus</name>
    <dbReference type="NCBI Taxonomy" id="621109"/>
    <lineage>
        <taxon>Bacteria</taxon>
        <taxon>Bacillati</taxon>
        <taxon>Bacillota</taxon>
        <taxon>Bacilli</taxon>
        <taxon>Bacillales</taxon>
        <taxon>Bacillaceae</taxon>
        <taxon>Virgibacillus</taxon>
    </lineage>
</organism>
<gene>
    <name evidence="1" type="ORF">SAMN05216232_0218</name>
</gene>
<dbReference type="Proteomes" id="UP000198733">
    <property type="component" value="Unassembled WGS sequence"/>
</dbReference>
<reference evidence="1 2" key="1">
    <citation type="submission" date="2016-10" db="EMBL/GenBank/DDBJ databases">
        <authorList>
            <person name="Varghese N."/>
            <person name="Submissions S."/>
        </authorList>
    </citation>
    <scope>NUCLEOTIDE SEQUENCE [LARGE SCALE GENOMIC DNA]</scope>
    <source>
        <strain evidence="1 2">CGMCC 1.7734</strain>
    </source>
</reference>
<evidence type="ECO:0000313" key="1">
    <source>
        <dbReference type="EMBL" id="SEP57672.1"/>
    </source>
</evidence>
<evidence type="ECO:0000313" key="2">
    <source>
        <dbReference type="Proteomes" id="UP000198733"/>
    </source>
</evidence>
<keyword evidence="2" id="KW-1185">Reference proteome</keyword>
<proteinExistence type="predicted"/>